<accession>A0ABT2JIW3</accession>
<dbReference type="Proteomes" id="UP001156441">
    <property type="component" value="Unassembled WGS sequence"/>
</dbReference>
<dbReference type="RefSeq" id="WP_260195727.1">
    <property type="nucleotide sequence ID" value="NZ_JAFFZE010000028.1"/>
</dbReference>
<dbReference type="InterPro" id="IPR056526">
    <property type="entry name" value="TRASH_HVO_1752"/>
</dbReference>
<sequence>MMFTEVFVPKGALREDERARLAERLTLRGLHGEEGADPGVLDFLESITHVVVHEVDVWVAGGRRLGADEPPRYVVRVHVPGPWRKSLSESIVEQVTRVLAESDPDPDRLRREPHAEVHVLGVPDGGYGAFGRVVGESSMGDLISQANSGTSEVPPGMALDPVCGATVPLDGPDAVTAERDGVTYAFCCPGCRRHFLDKSAA</sequence>
<organism evidence="2 3">
    <name type="scientific">Actinophytocola gossypii</name>
    <dbReference type="NCBI Taxonomy" id="2812003"/>
    <lineage>
        <taxon>Bacteria</taxon>
        <taxon>Bacillati</taxon>
        <taxon>Actinomycetota</taxon>
        <taxon>Actinomycetes</taxon>
        <taxon>Pseudonocardiales</taxon>
        <taxon>Pseudonocardiaceae</taxon>
    </lineage>
</organism>
<evidence type="ECO:0000313" key="3">
    <source>
        <dbReference type="Proteomes" id="UP001156441"/>
    </source>
</evidence>
<dbReference type="Pfam" id="PF24273">
    <property type="entry name" value="TRASH_HVO_1752_C"/>
    <property type="match status" value="1"/>
</dbReference>
<evidence type="ECO:0000259" key="1">
    <source>
        <dbReference type="SMART" id="SM00746"/>
    </source>
</evidence>
<gene>
    <name evidence="2" type="ORF">JT362_32355</name>
</gene>
<dbReference type="InterPro" id="IPR011017">
    <property type="entry name" value="TRASH_dom"/>
</dbReference>
<comment type="caution">
    <text evidence="2">The sequence shown here is derived from an EMBL/GenBank/DDBJ whole genome shotgun (WGS) entry which is preliminary data.</text>
</comment>
<evidence type="ECO:0000313" key="2">
    <source>
        <dbReference type="EMBL" id="MCT2587818.1"/>
    </source>
</evidence>
<proteinExistence type="predicted"/>
<reference evidence="2 3" key="1">
    <citation type="submission" date="2021-02" db="EMBL/GenBank/DDBJ databases">
        <title>Actinophytocola xerophila sp. nov., isolated from soil of cotton cropping field.</title>
        <authorList>
            <person name="Huang R."/>
            <person name="Chen X."/>
            <person name="Ge X."/>
            <person name="Liu W."/>
        </authorList>
    </citation>
    <scope>NUCLEOTIDE SEQUENCE [LARGE SCALE GENOMIC DNA]</scope>
    <source>
        <strain evidence="2 3">S1-96</strain>
    </source>
</reference>
<dbReference type="EMBL" id="JAFFZE010000028">
    <property type="protein sequence ID" value="MCT2587818.1"/>
    <property type="molecule type" value="Genomic_DNA"/>
</dbReference>
<name>A0ABT2JIW3_9PSEU</name>
<dbReference type="SMART" id="SM00746">
    <property type="entry name" value="TRASH"/>
    <property type="match status" value="1"/>
</dbReference>
<keyword evidence="3" id="KW-1185">Reference proteome</keyword>
<feature type="domain" description="TRASH" evidence="1">
    <location>
        <begin position="160"/>
        <end position="199"/>
    </location>
</feature>
<protein>
    <recommendedName>
        <fullName evidence="1">TRASH domain-containing protein</fullName>
    </recommendedName>
</protein>